<proteinExistence type="predicted"/>
<dbReference type="SUPFAM" id="SSF47090">
    <property type="entry name" value="PGBD-like"/>
    <property type="match status" value="1"/>
</dbReference>
<feature type="domain" description="Peptidoglycan binding-like" evidence="2">
    <location>
        <begin position="88"/>
        <end position="121"/>
    </location>
</feature>
<dbReference type="Gene3D" id="1.10.101.10">
    <property type="entry name" value="PGBD-like superfamily/PGBD"/>
    <property type="match status" value="1"/>
</dbReference>
<keyword evidence="1" id="KW-0732">Signal</keyword>
<name>A0ABW2GJ10_9ACTN</name>
<keyword evidence="4" id="KW-1185">Reference proteome</keyword>
<reference evidence="4" key="1">
    <citation type="journal article" date="2019" name="Int. J. Syst. Evol. Microbiol.">
        <title>The Global Catalogue of Microorganisms (GCM) 10K type strain sequencing project: providing services to taxonomists for standard genome sequencing and annotation.</title>
        <authorList>
            <consortium name="The Broad Institute Genomics Platform"/>
            <consortium name="The Broad Institute Genome Sequencing Center for Infectious Disease"/>
            <person name="Wu L."/>
            <person name="Ma J."/>
        </authorList>
    </citation>
    <scope>NUCLEOTIDE SEQUENCE [LARGE SCALE GENOMIC DNA]</scope>
    <source>
        <strain evidence="4">CGMCC 1.13681</strain>
    </source>
</reference>
<gene>
    <name evidence="3" type="ORF">ACFQLX_11805</name>
</gene>
<evidence type="ECO:0000256" key="1">
    <source>
        <dbReference type="SAM" id="SignalP"/>
    </source>
</evidence>
<evidence type="ECO:0000313" key="4">
    <source>
        <dbReference type="Proteomes" id="UP001596413"/>
    </source>
</evidence>
<dbReference type="Pfam" id="PF01471">
    <property type="entry name" value="PG_binding_1"/>
    <property type="match status" value="1"/>
</dbReference>
<dbReference type="Proteomes" id="UP001596413">
    <property type="component" value="Unassembled WGS sequence"/>
</dbReference>
<comment type="caution">
    <text evidence="3">The sequence shown here is derived from an EMBL/GenBank/DDBJ whole genome shotgun (WGS) entry which is preliminary data.</text>
</comment>
<accession>A0ABW2GJ10</accession>
<dbReference type="InterPro" id="IPR002477">
    <property type="entry name" value="Peptidoglycan-bd-like"/>
</dbReference>
<dbReference type="InterPro" id="IPR036365">
    <property type="entry name" value="PGBD-like_sf"/>
</dbReference>
<protein>
    <submittedName>
        <fullName evidence="3">Peptidoglycan-binding protein</fullName>
    </submittedName>
</protein>
<sequence>MSTAKTRLTALAVAATAGAMLGMATTPASASSSYDGGAYIDASGYVIEGFDPYFDDWRDEGKLTTSINAVSNATCLWQKILWADNLLGWNEIDGIFGSRTASATATWKSRHGLPSDGIVGDGAFDKASDFMQDRNGDPAVDTYLGAVHTFNLWRTSDGRYHFYDKTGANRAAGYNYRTCA</sequence>
<organism evidence="3 4">
    <name type="scientific">Streptomyces polyrhachis</name>
    <dbReference type="NCBI Taxonomy" id="1282885"/>
    <lineage>
        <taxon>Bacteria</taxon>
        <taxon>Bacillati</taxon>
        <taxon>Actinomycetota</taxon>
        <taxon>Actinomycetes</taxon>
        <taxon>Kitasatosporales</taxon>
        <taxon>Streptomycetaceae</taxon>
        <taxon>Streptomyces</taxon>
    </lineage>
</organism>
<dbReference type="InterPro" id="IPR036366">
    <property type="entry name" value="PGBDSf"/>
</dbReference>
<feature type="chain" id="PRO_5047304661" evidence="1">
    <location>
        <begin position="31"/>
        <end position="180"/>
    </location>
</feature>
<evidence type="ECO:0000313" key="3">
    <source>
        <dbReference type="EMBL" id="MFC7218847.1"/>
    </source>
</evidence>
<dbReference type="RefSeq" id="WP_386414313.1">
    <property type="nucleotide sequence ID" value="NZ_JBHSZO010000015.1"/>
</dbReference>
<dbReference type="EMBL" id="JBHSZO010000015">
    <property type="protein sequence ID" value="MFC7218847.1"/>
    <property type="molecule type" value="Genomic_DNA"/>
</dbReference>
<feature type="signal peptide" evidence="1">
    <location>
        <begin position="1"/>
        <end position="30"/>
    </location>
</feature>
<evidence type="ECO:0000259" key="2">
    <source>
        <dbReference type="Pfam" id="PF01471"/>
    </source>
</evidence>